<accession>A0A0A8ZVL2</accession>
<reference evidence="1" key="1">
    <citation type="submission" date="2014-09" db="EMBL/GenBank/DDBJ databases">
        <authorList>
            <person name="Magalhaes I.L.F."/>
            <person name="Oliveira U."/>
            <person name="Santos F.R."/>
            <person name="Vidigal T.H.D.A."/>
            <person name="Brescovit A.D."/>
            <person name="Santos A.J."/>
        </authorList>
    </citation>
    <scope>NUCLEOTIDE SEQUENCE</scope>
    <source>
        <tissue evidence="1">Shoot tissue taken approximately 20 cm above the soil surface</tissue>
    </source>
</reference>
<protein>
    <submittedName>
        <fullName evidence="1">Uncharacterized protein</fullName>
    </submittedName>
</protein>
<evidence type="ECO:0000313" key="1">
    <source>
        <dbReference type="EMBL" id="JAD42866.1"/>
    </source>
</evidence>
<organism evidence="1">
    <name type="scientific">Arundo donax</name>
    <name type="common">Giant reed</name>
    <name type="synonym">Donax arundinaceus</name>
    <dbReference type="NCBI Taxonomy" id="35708"/>
    <lineage>
        <taxon>Eukaryota</taxon>
        <taxon>Viridiplantae</taxon>
        <taxon>Streptophyta</taxon>
        <taxon>Embryophyta</taxon>
        <taxon>Tracheophyta</taxon>
        <taxon>Spermatophyta</taxon>
        <taxon>Magnoliopsida</taxon>
        <taxon>Liliopsida</taxon>
        <taxon>Poales</taxon>
        <taxon>Poaceae</taxon>
        <taxon>PACMAD clade</taxon>
        <taxon>Arundinoideae</taxon>
        <taxon>Arundineae</taxon>
        <taxon>Arundo</taxon>
    </lineage>
</organism>
<name>A0A0A8ZVL2_ARUDO</name>
<dbReference type="EMBL" id="GBRH01255029">
    <property type="protein sequence ID" value="JAD42866.1"/>
    <property type="molecule type" value="Transcribed_RNA"/>
</dbReference>
<reference evidence="1" key="2">
    <citation type="journal article" date="2015" name="Data Brief">
        <title>Shoot transcriptome of the giant reed, Arundo donax.</title>
        <authorList>
            <person name="Barrero R.A."/>
            <person name="Guerrero F.D."/>
            <person name="Moolhuijzen P."/>
            <person name="Goolsby J.A."/>
            <person name="Tidwell J."/>
            <person name="Bellgard S.E."/>
            <person name="Bellgard M.I."/>
        </authorList>
    </citation>
    <scope>NUCLEOTIDE SEQUENCE</scope>
    <source>
        <tissue evidence="1">Shoot tissue taken approximately 20 cm above the soil surface</tissue>
    </source>
</reference>
<proteinExistence type="predicted"/>
<sequence>MLVIQFLLAIHRLCLDFNLSQLY</sequence>
<dbReference type="AlphaFoldDB" id="A0A0A8ZVL2"/>